<accession>D7W983</accession>
<dbReference type="EMBL" id="ACLJ02000001">
    <property type="protein sequence ID" value="EFK55363.1"/>
    <property type="molecule type" value="Genomic_DNA"/>
</dbReference>
<evidence type="ECO:0000256" key="1">
    <source>
        <dbReference type="SAM" id="Phobius"/>
    </source>
</evidence>
<name>D7W983_9CORY</name>
<comment type="caution">
    <text evidence="3">The sequence shown here is derived from an EMBL/GenBank/DDBJ whole genome shotgun (WGS) entry which is preliminary data.</text>
</comment>
<dbReference type="PANTHER" id="PTHR36834:SF1">
    <property type="entry name" value="INTEGRAL MEMBRANE PROTEIN"/>
    <property type="match status" value="1"/>
</dbReference>
<organism evidence="3 4">
    <name type="scientific">Corynebacterium genitalium ATCC 33030</name>
    <dbReference type="NCBI Taxonomy" id="585529"/>
    <lineage>
        <taxon>Bacteria</taxon>
        <taxon>Bacillati</taxon>
        <taxon>Actinomycetota</taxon>
        <taxon>Actinomycetes</taxon>
        <taxon>Mycobacteriales</taxon>
        <taxon>Corynebacteriaceae</taxon>
        <taxon>Corynebacterium</taxon>
    </lineage>
</organism>
<protein>
    <submittedName>
        <fullName evidence="3">VanZ-like protein</fullName>
    </submittedName>
</protein>
<gene>
    <name evidence="3" type="ORF">HMPREF0291_10621</name>
</gene>
<keyword evidence="1" id="KW-1133">Transmembrane helix</keyword>
<dbReference type="PANTHER" id="PTHR36834">
    <property type="entry name" value="MEMBRANE PROTEIN-RELATED"/>
    <property type="match status" value="1"/>
</dbReference>
<keyword evidence="4" id="KW-1185">Reference proteome</keyword>
<dbReference type="eggNOG" id="COG4767">
    <property type="taxonomic scope" value="Bacteria"/>
</dbReference>
<dbReference type="Pfam" id="PF04892">
    <property type="entry name" value="VanZ"/>
    <property type="match status" value="1"/>
</dbReference>
<dbReference type="InterPro" id="IPR053150">
    <property type="entry name" value="Teicoplanin_resist-assoc"/>
</dbReference>
<keyword evidence="1" id="KW-0812">Transmembrane</keyword>
<feature type="transmembrane region" description="Helical" evidence="1">
    <location>
        <begin position="92"/>
        <end position="117"/>
    </location>
</feature>
<dbReference type="Proteomes" id="UP000004208">
    <property type="component" value="Unassembled WGS sequence"/>
</dbReference>
<reference evidence="3" key="1">
    <citation type="submission" date="2010-06" db="EMBL/GenBank/DDBJ databases">
        <authorList>
            <person name="Muzny D."/>
            <person name="Qin X."/>
            <person name="Buhay C."/>
            <person name="Dugan-Rocha S."/>
            <person name="Ding Y."/>
            <person name="Chen G."/>
            <person name="Hawes A."/>
            <person name="Holder M."/>
            <person name="Jhangiani S."/>
            <person name="Johnson A."/>
            <person name="Khan Z."/>
            <person name="Li Z."/>
            <person name="Liu W."/>
            <person name="Liu X."/>
            <person name="Perez L."/>
            <person name="Shen H."/>
            <person name="Wang Q."/>
            <person name="Watt J."/>
            <person name="Xi L."/>
            <person name="Xin Y."/>
            <person name="Zhou J."/>
            <person name="Deng J."/>
            <person name="Jiang H."/>
            <person name="Liu Y."/>
            <person name="Qu J."/>
            <person name="Song X.-Z."/>
            <person name="Zhang L."/>
            <person name="Villasana D."/>
            <person name="Johnson A."/>
            <person name="Liu J."/>
            <person name="Liyanage D."/>
            <person name="Lorensuhewa L."/>
            <person name="Robinson T."/>
            <person name="Song A."/>
            <person name="Song B.-B."/>
            <person name="Dinh H."/>
            <person name="Thornton R."/>
            <person name="Coyle M."/>
            <person name="Francisco L."/>
            <person name="Jackson L."/>
            <person name="Javaid M."/>
            <person name="Korchina V."/>
            <person name="Kovar C."/>
            <person name="Mata R."/>
            <person name="Mathew T."/>
            <person name="Ngo R."/>
            <person name="Nguyen L."/>
            <person name="Nguyen N."/>
            <person name="Okwuonu G."/>
            <person name="Ongeri F."/>
            <person name="Pham C."/>
            <person name="Simmons D."/>
            <person name="Wilczek-Boney K."/>
            <person name="Hale W."/>
            <person name="Jakkamsetti A."/>
            <person name="Pham P."/>
            <person name="Ruth R."/>
            <person name="San Lucas F."/>
            <person name="Warren J."/>
            <person name="Zhang J."/>
            <person name="Zhao Z."/>
            <person name="Zhou C."/>
            <person name="Zhu D."/>
            <person name="Lee S."/>
            <person name="Bess C."/>
            <person name="Blankenburg K."/>
            <person name="Forbes L."/>
            <person name="Fu Q."/>
            <person name="Gubbala S."/>
            <person name="Hirani K."/>
            <person name="Jayaseelan J.C."/>
            <person name="Lara F."/>
            <person name="Munidasa M."/>
            <person name="Palculict T."/>
            <person name="Patil S."/>
            <person name="Pu L.-L."/>
            <person name="Saada N."/>
            <person name="Tang L."/>
            <person name="Weissenberger G."/>
            <person name="Zhu Y."/>
            <person name="Hemphill L."/>
            <person name="Shang Y."/>
            <person name="Youmans B."/>
            <person name="Ayvaz T."/>
            <person name="Ross M."/>
            <person name="Santibanez J."/>
            <person name="Aqrawi P."/>
            <person name="Gross S."/>
            <person name="Joshi V."/>
            <person name="Fowler G."/>
            <person name="Nazareth L."/>
            <person name="Reid J."/>
            <person name="Worley K."/>
            <person name="Petrosino J."/>
            <person name="Highlander S."/>
            <person name="Gibbs R."/>
        </authorList>
    </citation>
    <scope>NUCLEOTIDE SEQUENCE [LARGE SCALE GENOMIC DNA]</scope>
    <source>
        <strain evidence="3">ATCC 33030</strain>
    </source>
</reference>
<feature type="transmembrane region" description="Helical" evidence="1">
    <location>
        <begin position="64"/>
        <end position="85"/>
    </location>
</feature>
<dbReference type="OrthoDB" id="4822551at2"/>
<keyword evidence="1" id="KW-0472">Membrane</keyword>
<evidence type="ECO:0000313" key="3">
    <source>
        <dbReference type="EMBL" id="EFK55363.1"/>
    </source>
</evidence>
<dbReference type="STRING" id="585529.HMPREF0291_10621"/>
<proteinExistence type="predicted"/>
<dbReference type="AlphaFoldDB" id="D7W983"/>
<dbReference type="InterPro" id="IPR006976">
    <property type="entry name" value="VanZ-like"/>
</dbReference>
<feature type="transmembrane region" description="Helical" evidence="1">
    <location>
        <begin position="12"/>
        <end position="36"/>
    </location>
</feature>
<feature type="domain" description="VanZ-like" evidence="2">
    <location>
        <begin position="14"/>
        <end position="139"/>
    </location>
</feature>
<feature type="transmembrane region" description="Helical" evidence="1">
    <location>
        <begin position="147"/>
        <end position="166"/>
    </location>
</feature>
<evidence type="ECO:0000313" key="4">
    <source>
        <dbReference type="Proteomes" id="UP000004208"/>
    </source>
</evidence>
<evidence type="ECO:0000259" key="2">
    <source>
        <dbReference type="Pfam" id="PF04892"/>
    </source>
</evidence>
<sequence length="178" mass="19445">MTVTSRRAAAGALAAYSGVVIALTMLKAFFRIGYLWDPANQMRRGVSLVPFSDLVEAKSWFGPLFGYGGNIAFFVPVGVLAFILFERARRPVLTATLFGAGFSLLIEVSQYVFGLGYSDIDDFLMNTLGAFIGAKIAQWFGPRLHKVWIGLAYGVVFLFISLVLAGESFGDPEKIKQV</sequence>
<dbReference type="RefSeq" id="WP_005287799.1">
    <property type="nucleotide sequence ID" value="NZ_CM000961.1"/>
</dbReference>
<dbReference type="HOGENOM" id="CLU_077618_2_0_11"/>